<organism evidence="3 4">
    <name type="scientific">Brevibacillus fulvus</name>
    <dbReference type="NCBI Taxonomy" id="1125967"/>
    <lineage>
        <taxon>Bacteria</taxon>
        <taxon>Bacillati</taxon>
        <taxon>Bacillota</taxon>
        <taxon>Bacilli</taxon>
        <taxon>Bacillales</taxon>
        <taxon>Paenibacillaceae</taxon>
        <taxon>Brevibacillus</taxon>
    </lineage>
</organism>
<reference evidence="3" key="1">
    <citation type="submission" date="2021-01" db="EMBL/GenBank/DDBJ databases">
        <title>Genomic Encyclopedia of Type Strains, Phase IV (KMG-IV): sequencing the most valuable type-strain genomes for metagenomic binning, comparative biology and taxonomic classification.</title>
        <authorList>
            <person name="Goeker M."/>
        </authorList>
    </citation>
    <scope>NUCLEOTIDE SEQUENCE</scope>
    <source>
        <strain evidence="3">DSM 25523</strain>
    </source>
</reference>
<dbReference type="Proteomes" id="UP000717624">
    <property type="component" value="Unassembled WGS sequence"/>
</dbReference>
<dbReference type="EMBL" id="JAFBEB010000006">
    <property type="protein sequence ID" value="MBM7590598.1"/>
    <property type="molecule type" value="Genomic_DNA"/>
</dbReference>
<comment type="caution">
    <text evidence="3">The sequence shown here is derived from an EMBL/GenBank/DDBJ whole genome shotgun (WGS) entry which is preliminary data.</text>
</comment>
<dbReference type="InterPro" id="IPR046118">
    <property type="entry name" value="DUF6115"/>
</dbReference>
<dbReference type="AlphaFoldDB" id="A0A939BSM0"/>
<keyword evidence="2" id="KW-1133">Transmembrane helix</keyword>
<name>A0A939BSM0_9BACL</name>
<keyword evidence="2" id="KW-0472">Membrane</keyword>
<keyword evidence="2" id="KW-0812">Transmembrane</keyword>
<evidence type="ECO:0000313" key="3">
    <source>
        <dbReference type="EMBL" id="MBM7590598.1"/>
    </source>
</evidence>
<dbReference type="InterPro" id="IPR013324">
    <property type="entry name" value="RNA_pol_sigma_r3/r4-like"/>
</dbReference>
<dbReference type="SUPFAM" id="SSF88659">
    <property type="entry name" value="Sigma3 and sigma4 domains of RNA polymerase sigma factors"/>
    <property type="match status" value="1"/>
</dbReference>
<evidence type="ECO:0000313" key="4">
    <source>
        <dbReference type="Proteomes" id="UP000717624"/>
    </source>
</evidence>
<sequence>MEQPIYILLGAGALIVIAALFLKQRSPKAEASGTLDQKEIERTLQRFVSQIKQENEKVRAELRQTKDEMASELAALRQELEQAEARYQALTVQVRSLGERKQATEEEETRAEDQSDILALRERYRRVFELKGQGLSLDEIAKTLGAGRGEIELIVSLASPAERGAEHE</sequence>
<protein>
    <submittedName>
        <fullName evidence="3">Skp family chaperone for outer membrane proteins</fullName>
    </submittedName>
</protein>
<evidence type="ECO:0000256" key="2">
    <source>
        <dbReference type="SAM" id="Phobius"/>
    </source>
</evidence>
<keyword evidence="1" id="KW-0175">Coiled coil</keyword>
<accession>A0A939BSM0</accession>
<feature type="coiled-coil region" evidence="1">
    <location>
        <begin position="37"/>
        <end position="114"/>
    </location>
</feature>
<feature type="transmembrane region" description="Helical" evidence="2">
    <location>
        <begin position="6"/>
        <end position="22"/>
    </location>
</feature>
<gene>
    <name evidence="3" type="ORF">JOD01_002202</name>
</gene>
<dbReference type="RefSeq" id="WP_204518336.1">
    <property type="nucleotide sequence ID" value="NZ_BAABIN010000002.1"/>
</dbReference>
<evidence type="ECO:0000256" key="1">
    <source>
        <dbReference type="SAM" id="Coils"/>
    </source>
</evidence>
<dbReference type="Pfam" id="PF19610">
    <property type="entry name" value="DUF6115"/>
    <property type="match status" value="1"/>
</dbReference>
<keyword evidence="4" id="KW-1185">Reference proteome</keyword>
<proteinExistence type="predicted"/>